<sequence>MWKENLYQPVEILIRNHEIFPIAEHQHSFFEMVYVHEGTGRFYVKESDCKVEEVIYHAHSLFLIPPETPHCFTIDTHSEYIFMRISSWLSDSKIKN</sequence>
<dbReference type="GO" id="GO:0010309">
    <property type="term" value="F:acireductone dioxygenase [iron(II)-requiring] activity"/>
    <property type="evidence" value="ECO:0007669"/>
    <property type="project" value="InterPro"/>
</dbReference>
<accession>A0AA37K2Q4</accession>
<dbReference type="InterPro" id="IPR014710">
    <property type="entry name" value="RmlC-like_jellyroll"/>
</dbReference>
<protein>
    <recommendedName>
        <fullName evidence="3">Cupin domain-containing protein</fullName>
    </recommendedName>
</protein>
<dbReference type="EMBL" id="BQNZ01000001">
    <property type="protein sequence ID" value="GKH70168.1"/>
    <property type="molecule type" value="Genomic_DNA"/>
</dbReference>
<organism evidence="1 2">
    <name type="scientific">Parabacteroides merdae</name>
    <dbReference type="NCBI Taxonomy" id="46503"/>
    <lineage>
        <taxon>Bacteria</taxon>
        <taxon>Pseudomonadati</taxon>
        <taxon>Bacteroidota</taxon>
        <taxon>Bacteroidia</taxon>
        <taxon>Bacteroidales</taxon>
        <taxon>Tannerellaceae</taxon>
        <taxon>Parabacteroides</taxon>
    </lineage>
</organism>
<gene>
    <name evidence="1" type="ORF">CE91St3_00310</name>
</gene>
<dbReference type="AlphaFoldDB" id="A0AA37K2Q4"/>
<dbReference type="SUPFAM" id="SSF51182">
    <property type="entry name" value="RmlC-like cupins"/>
    <property type="match status" value="1"/>
</dbReference>
<proteinExistence type="predicted"/>
<evidence type="ECO:0000313" key="1">
    <source>
        <dbReference type="EMBL" id="GKH70168.1"/>
    </source>
</evidence>
<reference evidence="1" key="1">
    <citation type="submission" date="2022-01" db="EMBL/GenBank/DDBJ databases">
        <title>Novel bile acid biosynthetic pathways are enriched in the microbiome of centenarians.</title>
        <authorList>
            <person name="Sato Y."/>
            <person name="Atarashi K."/>
            <person name="Plichta R.D."/>
            <person name="Arai Y."/>
            <person name="Sasajima S."/>
            <person name="Kearney M.S."/>
            <person name="Suda W."/>
            <person name="Takeshita K."/>
            <person name="Sasaki T."/>
            <person name="Okamoto S."/>
            <person name="Skelly N.A."/>
            <person name="Okamura Y."/>
            <person name="Vlamakis H."/>
            <person name="Li Y."/>
            <person name="Tanoue T."/>
            <person name="Takei H."/>
            <person name="Nittono H."/>
            <person name="Narushima S."/>
            <person name="Irie J."/>
            <person name="Itoh H."/>
            <person name="Moriya K."/>
            <person name="Sugiura Y."/>
            <person name="Suematsu M."/>
            <person name="Moritoki N."/>
            <person name="Shibata S."/>
            <person name="Littman R.D."/>
            <person name="Fischbach A.M."/>
            <person name="Uwamino Y."/>
            <person name="Inoue T."/>
            <person name="Honda A."/>
            <person name="Hattori M."/>
            <person name="Murai T."/>
            <person name="Xavier J.R."/>
            <person name="Hirose N."/>
            <person name="Honda K."/>
        </authorList>
    </citation>
    <scope>NUCLEOTIDE SEQUENCE</scope>
    <source>
        <strain evidence="1">CE91-St3</strain>
    </source>
</reference>
<dbReference type="InterPro" id="IPR004313">
    <property type="entry name" value="ARD"/>
</dbReference>
<evidence type="ECO:0008006" key="3">
    <source>
        <dbReference type="Google" id="ProtNLM"/>
    </source>
</evidence>
<dbReference type="Gene3D" id="2.60.120.10">
    <property type="entry name" value="Jelly Rolls"/>
    <property type="match status" value="1"/>
</dbReference>
<evidence type="ECO:0000313" key="2">
    <source>
        <dbReference type="Proteomes" id="UP001055114"/>
    </source>
</evidence>
<comment type="caution">
    <text evidence="1">The sequence shown here is derived from an EMBL/GenBank/DDBJ whole genome shotgun (WGS) entry which is preliminary data.</text>
</comment>
<name>A0AA37K2Q4_9BACT</name>
<dbReference type="RefSeq" id="WP_244063601.1">
    <property type="nucleotide sequence ID" value="NZ_BQNZ01000001.1"/>
</dbReference>
<dbReference type="Pfam" id="PF03079">
    <property type="entry name" value="ARD"/>
    <property type="match status" value="1"/>
</dbReference>
<dbReference type="Proteomes" id="UP001055114">
    <property type="component" value="Unassembled WGS sequence"/>
</dbReference>
<dbReference type="InterPro" id="IPR011051">
    <property type="entry name" value="RmlC_Cupin_sf"/>
</dbReference>